<dbReference type="PANTHER" id="PTHR24276:SF97">
    <property type="entry name" value="GH13245P2-RELATED"/>
    <property type="match status" value="1"/>
</dbReference>
<dbReference type="Gene3D" id="2.40.10.10">
    <property type="entry name" value="Trypsin-like serine proteases"/>
    <property type="match status" value="1"/>
</dbReference>
<dbReference type="InterPro" id="IPR009003">
    <property type="entry name" value="Peptidase_S1_PA"/>
</dbReference>
<dbReference type="GO" id="GO:0006508">
    <property type="term" value="P:proteolysis"/>
    <property type="evidence" value="ECO:0007669"/>
    <property type="project" value="UniProtKB-KW"/>
</dbReference>
<feature type="chain" id="PRO_5035263392" description="trypsin" evidence="11">
    <location>
        <begin position="22"/>
        <end position="326"/>
    </location>
</feature>
<evidence type="ECO:0000259" key="12">
    <source>
        <dbReference type="PROSITE" id="PS50240"/>
    </source>
</evidence>
<dbReference type="InterPro" id="IPR033116">
    <property type="entry name" value="TRYPSIN_SER"/>
</dbReference>
<dbReference type="InterPro" id="IPR050430">
    <property type="entry name" value="Peptidase_S1"/>
</dbReference>
<dbReference type="PROSITE" id="PS00135">
    <property type="entry name" value="TRYPSIN_SER"/>
    <property type="match status" value="1"/>
</dbReference>
<proteinExistence type="inferred from homology"/>
<dbReference type="EC" id="3.4.21.4" evidence="9"/>
<dbReference type="PRINTS" id="PR00722">
    <property type="entry name" value="CHYMOTRYPSIN"/>
</dbReference>
<evidence type="ECO:0000256" key="1">
    <source>
        <dbReference type="ARBA" id="ARBA00007664"/>
    </source>
</evidence>
<evidence type="ECO:0000313" key="13">
    <source>
        <dbReference type="EnsemblMetazoa" id="XP_014256470.1"/>
    </source>
</evidence>
<dbReference type="Proteomes" id="UP000494040">
    <property type="component" value="Unassembled WGS sequence"/>
</dbReference>
<comment type="catalytic activity">
    <reaction evidence="8">
        <text>Preferential cleavage: Arg-|-Xaa, Lys-|-Xaa.</text>
        <dbReference type="EC" id="3.4.21.4"/>
    </reaction>
</comment>
<organism evidence="13 14">
    <name type="scientific">Cimex lectularius</name>
    <name type="common">Bed bug</name>
    <name type="synonym">Acanthia lectularia</name>
    <dbReference type="NCBI Taxonomy" id="79782"/>
    <lineage>
        <taxon>Eukaryota</taxon>
        <taxon>Metazoa</taxon>
        <taxon>Ecdysozoa</taxon>
        <taxon>Arthropoda</taxon>
        <taxon>Hexapoda</taxon>
        <taxon>Insecta</taxon>
        <taxon>Pterygota</taxon>
        <taxon>Neoptera</taxon>
        <taxon>Paraneoptera</taxon>
        <taxon>Hemiptera</taxon>
        <taxon>Heteroptera</taxon>
        <taxon>Panheteroptera</taxon>
        <taxon>Cimicomorpha</taxon>
        <taxon>Cimicidae</taxon>
        <taxon>Cimex</taxon>
    </lineage>
</organism>
<evidence type="ECO:0000256" key="7">
    <source>
        <dbReference type="ARBA" id="ARBA00023157"/>
    </source>
</evidence>
<keyword evidence="2 10" id="KW-0645">Protease</keyword>
<keyword evidence="14" id="KW-1185">Reference proteome</keyword>
<comment type="similarity">
    <text evidence="1">Belongs to the peptidase S1 family.</text>
</comment>
<feature type="signal peptide" evidence="11">
    <location>
        <begin position="1"/>
        <end position="21"/>
    </location>
</feature>
<evidence type="ECO:0000256" key="10">
    <source>
        <dbReference type="RuleBase" id="RU363034"/>
    </source>
</evidence>
<sequence length="326" mass="36379">MHRRFSQIFFILSCLFHINVGGSVNTTLKNERKPPDKEGSIMRISSGVEVKIETVPYVVRLKSSDTSLCTGAIIHDSWVLTAAHCIVDPRYPEDVTIYAGIDDTSKEQEAQKRIGKNVVIHKDYWAERVAKYDFALVKVEPFKLDDKVKVLELSDDTWPQNESMYERKCLAAGWGADDIGRSGVNKLRALNVTARHGQKGCKCFRSFHNRRLVCLDSRGKGICKGDSGGALVCENKGVGVAHIIYSKESCNPYAFGNIKLTCRDTTGAYMYICPALDWISQYVPSVPKSPKSCRASSTMSINILLILVSIIFVNFETIKDQLLSVL</sequence>
<evidence type="ECO:0000256" key="3">
    <source>
        <dbReference type="ARBA" id="ARBA00022757"/>
    </source>
</evidence>
<name>A0A8I6TGP5_CIMLE</name>
<evidence type="ECO:0000313" key="14">
    <source>
        <dbReference type="Proteomes" id="UP000494040"/>
    </source>
</evidence>
<dbReference type="SUPFAM" id="SSF50494">
    <property type="entry name" value="Trypsin-like serine proteases"/>
    <property type="match status" value="1"/>
</dbReference>
<dbReference type="InterPro" id="IPR001254">
    <property type="entry name" value="Trypsin_dom"/>
</dbReference>
<dbReference type="PROSITE" id="PS00134">
    <property type="entry name" value="TRYPSIN_HIS"/>
    <property type="match status" value="1"/>
</dbReference>
<dbReference type="AlphaFoldDB" id="A0A8I6TGP5"/>
<dbReference type="FunFam" id="2.40.10.10:FF:000068">
    <property type="entry name" value="transmembrane protease serine 2"/>
    <property type="match status" value="1"/>
</dbReference>
<evidence type="ECO:0000256" key="6">
    <source>
        <dbReference type="ARBA" id="ARBA00023145"/>
    </source>
</evidence>
<accession>A0A8I6TGP5</accession>
<evidence type="ECO:0000256" key="5">
    <source>
        <dbReference type="ARBA" id="ARBA00022825"/>
    </source>
</evidence>
<keyword evidence="11" id="KW-0732">Signal</keyword>
<dbReference type="InterPro" id="IPR018114">
    <property type="entry name" value="TRYPSIN_HIS"/>
</dbReference>
<keyword evidence="6" id="KW-0865">Zymogen</keyword>
<dbReference type="Pfam" id="PF00089">
    <property type="entry name" value="Trypsin"/>
    <property type="match status" value="1"/>
</dbReference>
<keyword evidence="4 10" id="KW-0378">Hydrolase</keyword>
<dbReference type="GO" id="GO:0004252">
    <property type="term" value="F:serine-type endopeptidase activity"/>
    <property type="evidence" value="ECO:0007669"/>
    <property type="project" value="UniProtKB-EC"/>
</dbReference>
<keyword evidence="3" id="KW-0222">Digestion</keyword>
<dbReference type="GeneID" id="106670538"/>
<dbReference type="OMA" id="TMSINIL"/>
<reference evidence="13" key="1">
    <citation type="submission" date="2022-01" db="UniProtKB">
        <authorList>
            <consortium name="EnsemblMetazoa"/>
        </authorList>
    </citation>
    <scope>IDENTIFICATION</scope>
</reference>
<evidence type="ECO:0000256" key="9">
    <source>
        <dbReference type="ARBA" id="ARBA00038868"/>
    </source>
</evidence>
<feature type="domain" description="Peptidase S1" evidence="12">
    <location>
        <begin position="44"/>
        <end position="284"/>
    </location>
</feature>
<dbReference type="InterPro" id="IPR043504">
    <property type="entry name" value="Peptidase_S1_PA_chymotrypsin"/>
</dbReference>
<keyword evidence="5 10" id="KW-0720">Serine protease</keyword>
<keyword evidence="7" id="KW-1015">Disulfide bond</keyword>
<dbReference type="PANTHER" id="PTHR24276">
    <property type="entry name" value="POLYSERASE-RELATED"/>
    <property type="match status" value="1"/>
</dbReference>
<evidence type="ECO:0000256" key="2">
    <source>
        <dbReference type="ARBA" id="ARBA00022670"/>
    </source>
</evidence>
<dbReference type="RefSeq" id="XP_014256470.1">
    <property type="nucleotide sequence ID" value="XM_014400984.1"/>
</dbReference>
<dbReference type="PROSITE" id="PS50240">
    <property type="entry name" value="TRYPSIN_DOM"/>
    <property type="match status" value="1"/>
</dbReference>
<dbReference type="InterPro" id="IPR001314">
    <property type="entry name" value="Peptidase_S1A"/>
</dbReference>
<dbReference type="SMART" id="SM00020">
    <property type="entry name" value="Tryp_SPc"/>
    <property type="match status" value="1"/>
</dbReference>
<dbReference type="EnsemblMetazoa" id="XM_014400984.1">
    <property type="protein sequence ID" value="XP_014256470.1"/>
    <property type="gene ID" value="LOC106670538"/>
</dbReference>
<evidence type="ECO:0000256" key="4">
    <source>
        <dbReference type="ARBA" id="ARBA00022801"/>
    </source>
</evidence>
<protein>
    <recommendedName>
        <fullName evidence="9">trypsin</fullName>
        <ecNumber evidence="9">3.4.21.4</ecNumber>
    </recommendedName>
</protein>
<evidence type="ECO:0000256" key="8">
    <source>
        <dbReference type="ARBA" id="ARBA00036320"/>
    </source>
</evidence>
<dbReference type="GO" id="GO:0007586">
    <property type="term" value="P:digestion"/>
    <property type="evidence" value="ECO:0007669"/>
    <property type="project" value="UniProtKB-KW"/>
</dbReference>
<dbReference type="KEGG" id="clec:106670538"/>
<evidence type="ECO:0000256" key="11">
    <source>
        <dbReference type="SAM" id="SignalP"/>
    </source>
</evidence>
<dbReference type="OrthoDB" id="6604662at2759"/>